<dbReference type="CDD" id="cd06460">
    <property type="entry name" value="M32_Taq"/>
    <property type="match status" value="1"/>
</dbReference>
<dbReference type="PANTHER" id="PTHR34217:SF1">
    <property type="entry name" value="CARBOXYPEPTIDASE 1"/>
    <property type="match status" value="1"/>
</dbReference>
<keyword evidence="1 2" id="KW-0479">Metal-binding</keyword>
<keyword evidence="5" id="KW-1185">Reference proteome</keyword>
<keyword evidence="1 4" id="KW-0121">Carboxypeptidase</keyword>
<comment type="catalytic activity">
    <reaction evidence="1">
        <text>Release of a C-terminal amino acid with broad specificity, except for -Pro.</text>
        <dbReference type="EC" id="3.4.17.19"/>
    </reaction>
</comment>
<keyword evidence="1" id="KW-0482">Metalloprotease</keyword>
<dbReference type="GO" id="GO:0006508">
    <property type="term" value="P:proteolysis"/>
    <property type="evidence" value="ECO:0007669"/>
    <property type="project" value="UniProtKB-UniRule"/>
</dbReference>
<reference evidence="4 5" key="1">
    <citation type="submission" date="2020-08" db="EMBL/GenBank/DDBJ databases">
        <title>Genomic Encyclopedia of Type Strains, Phase IV (KMG-IV): sequencing the most valuable type-strain genomes for metagenomic binning, comparative biology and taxonomic classification.</title>
        <authorList>
            <person name="Goeker M."/>
        </authorList>
    </citation>
    <scope>NUCLEOTIDE SEQUENCE [LARGE SCALE GENOMIC DNA]</scope>
    <source>
        <strain evidence="4 5">DSM 26723</strain>
    </source>
</reference>
<gene>
    <name evidence="4" type="ORF">HNQ60_003493</name>
</gene>
<dbReference type="RefSeq" id="WP_184334018.1">
    <property type="nucleotide sequence ID" value="NZ_JACHHZ010000004.1"/>
</dbReference>
<dbReference type="Proteomes" id="UP000588068">
    <property type="component" value="Unassembled WGS sequence"/>
</dbReference>
<keyword evidence="1" id="KW-0645">Protease</keyword>
<evidence type="ECO:0000256" key="2">
    <source>
        <dbReference type="PIRSR" id="PIRSR006615-1"/>
    </source>
</evidence>
<evidence type="ECO:0000313" key="4">
    <source>
        <dbReference type="EMBL" id="MBB6094606.1"/>
    </source>
</evidence>
<dbReference type="PROSITE" id="PS52034">
    <property type="entry name" value="PEPTIDASE_M32"/>
    <property type="match status" value="1"/>
</dbReference>
<dbReference type="EC" id="3.4.17.19" evidence="1"/>
<sequence>MALTPYQQLEQEFRRLHAFRSAASVLRWDSAVMMPRGSSDLRGEQLAALETEGHALLVSPRVSRLLERADANAQILEDWQVANLREMRRERDHSIATPRSLISRLAKATSRAEMKWLEAKQKSDFSIFAPHLEEVVNLLRDKAALVGKALNLDPYDALADEFSPGLRSEQIDAIFTALGRRLPGLIHEVIDHQAKRQPTHEITGRFAASKQRALATEVMKAMGFPFDRGRLDESEHPFTGGVPGDIRITTRFNPAEPLTGLMGVLHETGHAMYDVGLPEAWRGLPVGRDRGMAMQESQSLLLEMLICRNRPFLHYLKPLLEKSFGVSGPEWEVENLYRLLTRVRRSLIRVDADEVTYPVHILLRYELEIEILKGELKVKDVPEAWNSRMEDRLGVRPSSDAEGCLQDVHWAVGSFGYFPSYAIGAVIAGQLYESLRAARPDLDEEIAAGQFSGMFEWLRQNVHSLAASQSMPELIQQATDKSLSAAAWVRYVEGKYLEE</sequence>
<dbReference type="PIRSF" id="PIRSF006615">
    <property type="entry name" value="Zn_crbxpep_Taq"/>
    <property type="match status" value="1"/>
</dbReference>
<evidence type="ECO:0000256" key="3">
    <source>
        <dbReference type="PIRSR" id="PIRSR006615-2"/>
    </source>
</evidence>
<feature type="binding site" evidence="2">
    <location>
        <position position="296"/>
    </location>
    <ligand>
        <name>Zn(2+)</name>
        <dbReference type="ChEBI" id="CHEBI:29105"/>
        <note>catalytic</note>
    </ligand>
</feature>
<dbReference type="PRINTS" id="PR00998">
    <property type="entry name" value="CRBOXYPTASET"/>
</dbReference>
<dbReference type="Gene3D" id="1.10.1370.30">
    <property type="match status" value="1"/>
</dbReference>
<evidence type="ECO:0000256" key="1">
    <source>
        <dbReference type="PIRNR" id="PIRNR006615"/>
    </source>
</evidence>
<name>A0A841HP08_9GAMM</name>
<keyword evidence="1 4" id="KW-0378">Hydrolase</keyword>
<feature type="active site" description="Proton donor/acceptor" evidence="3">
    <location>
        <position position="267"/>
    </location>
</feature>
<organism evidence="4 5">
    <name type="scientific">Povalibacter uvarum</name>
    <dbReference type="NCBI Taxonomy" id="732238"/>
    <lineage>
        <taxon>Bacteria</taxon>
        <taxon>Pseudomonadati</taxon>
        <taxon>Pseudomonadota</taxon>
        <taxon>Gammaproteobacteria</taxon>
        <taxon>Steroidobacterales</taxon>
        <taxon>Steroidobacteraceae</taxon>
        <taxon>Povalibacter</taxon>
    </lineage>
</organism>
<dbReference type="InterPro" id="IPR001333">
    <property type="entry name" value="Peptidase_M32_Taq"/>
</dbReference>
<dbReference type="SUPFAM" id="SSF55486">
    <property type="entry name" value="Metalloproteases ('zincins'), catalytic domain"/>
    <property type="match status" value="1"/>
</dbReference>
<proteinExistence type="inferred from homology"/>
<dbReference type="GO" id="GO:0004181">
    <property type="term" value="F:metallocarboxypeptidase activity"/>
    <property type="evidence" value="ECO:0007669"/>
    <property type="project" value="UniProtKB-UniRule"/>
</dbReference>
<comment type="function">
    <text evidence="1">Broad specificity carboxypetidase that releases amino acids sequentially from the C-terminus, including neutral, aromatic, polar and basic residues.</text>
</comment>
<comment type="cofactor">
    <cofactor evidence="2">
        <name>Zn(2+)</name>
        <dbReference type="ChEBI" id="CHEBI:29105"/>
    </cofactor>
    <text evidence="2">Binds 1 zinc ion per subunit.</text>
</comment>
<protein>
    <recommendedName>
        <fullName evidence="1">Metal-dependent carboxypeptidase</fullName>
        <ecNumber evidence="1">3.4.17.19</ecNumber>
    </recommendedName>
</protein>
<feature type="binding site" evidence="2">
    <location>
        <position position="266"/>
    </location>
    <ligand>
        <name>Zn(2+)</name>
        <dbReference type="ChEBI" id="CHEBI:29105"/>
        <note>catalytic</note>
    </ligand>
</feature>
<dbReference type="EMBL" id="JACHHZ010000004">
    <property type="protein sequence ID" value="MBB6094606.1"/>
    <property type="molecule type" value="Genomic_DNA"/>
</dbReference>
<comment type="caution">
    <text evidence="4">The sequence shown here is derived from an EMBL/GenBank/DDBJ whole genome shotgun (WGS) entry which is preliminary data.</text>
</comment>
<dbReference type="AlphaFoldDB" id="A0A841HP08"/>
<dbReference type="Pfam" id="PF02074">
    <property type="entry name" value="Peptidase_M32"/>
    <property type="match status" value="1"/>
</dbReference>
<evidence type="ECO:0000313" key="5">
    <source>
        <dbReference type="Proteomes" id="UP000588068"/>
    </source>
</evidence>
<comment type="similarity">
    <text evidence="1">Belongs to the peptidase M32 family.</text>
</comment>
<feature type="binding site" evidence="2">
    <location>
        <position position="270"/>
    </location>
    <ligand>
        <name>Zn(2+)</name>
        <dbReference type="ChEBI" id="CHEBI:29105"/>
        <note>catalytic</note>
    </ligand>
</feature>
<keyword evidence="2" id="KW-0862">Zinc</keyword>
<dbReference type="PANTHER" id="PTHR34217">
    <property type="entry name" value="METAL-DEPENDENT CARBOXYPEPTIDASE"/>
    <property type="match status" value="1"/>
</dbReference>
<accession>A0A841HP08</accession>
<dbReference type="GO" id="GO:0046872">
    <property type="term" value="F:metal ion binding"/>
    <property type="evidence" value="ECO:0007669"/>
    <property type="project" value="UniProtKB-KW"/>
</dbReference>